<feature type="transmembrane region" description="Helical" evidence="1">
    <location>
        <begin position="86"/>
        <end position="102"/>
    </location>
</feature>
<evidence type="ECO:0000256" key="1">
    <source>
        <dbReference type="SAM" id="Phobius"/>
    </source>
</evidence>
<gene>
    <name evidence="2" type="ORF">ETQ85_14155</name>
</gene>
<proteinExistence type="predicted"/>
<accession>A0A6C2CQ08</accession>
<feature type="transmembrane region" description="Helical" evidence="1">
    <location>
        <begin position="16"/>
        <end position="49"/>
    </location>
</feature>
<dbReference type="AlphaFoldDB" id="A0A6C2CQ08"/>
<dbReference type="RefSeq" id="WP_148579717.1">
    <property type="nucleotide sequence ID" value="NZ_SDKK01000012.1"/>
</dbReference>
<dbReference type="PANTHER" id="PTHR35813">
    <property type="entry name" value="INNER MEMBRANE PROTEIN YBAN"/>
    <property type="match status" value="1"/>
</dbReference>
<name>A0A6C2CQ08_9RHOO</name>
<dbReference type="PANTHER" id="PTHR35813:SF1">
    <property type="entry name" value="INNER MEMBRANE PROTEIN YBAN"/>
    <property type="match status" value="1"/>
</dbReference>
<reference evidence="2 3" key="1">
    <citation type="submission" date="2019-01" db="EMBL/GenBank/DDBJ databases">
        <title>Zoogloea oleivorans genome sequencing and assembly.</title>
        <authorList>
            <person name="Tancsics A."/>
            <person name="Farkas M."/>
            <person name="Kriszt B."/>
            <person name="Maroti G."/>
            <person name="Horvath B."/>
        </authorList>
    </citation>
    <scope>NUCLEOTIDE SEQUENCE [LARGE SCALE GENOMIC DNA]</scope>
    <source>
        <strain evidence="2 3">Buc</strain>
    </source>
</reference>
<dbReference type="EMBL" id="SDKK01000012">
    <property type="protein sequence ID" value="TYC56028.1"/>
    <property type="molecule type" value="Genomic_DNA"/>
</dbReference>
<sequence length="129" mass="13621">MRTGPGLVHSIGRQGLFLLGAVSFAVGAVGLILPLLPTTIFWIFAAWAWSKSCPRLQHRLYAVPVAGHHVRAWIEDGTISRRGKHFALGGLAFGLATCAWALSASPAILAVAGLPQIVAGIYIATRPEA</sequence>
<keyword evidence="3" id="KW-1185">Reference proteome</keyword>
<evidence type="ECO:0000313" key="2">
    <source>
        <dbReference type="EMBL" id="TYC56028.1"/>
    </source>
</evidence>
<dbReference type="OrthoDB" id="9816293at2"/>
<comment type="caution">
    <text evidence="2">The sequence shown here is derived from an EMBL/GenBank/DDBJ whole genome shotgun (WGS) entry which is preliminary data.</text>
</comment>
<dbReference type="Proteomes" id="UP000389128">
    <property type="component" value="Unassembled WGS sequence"/>
</dbReference>
<dbReference type="InterPro" id="IPR007401">
    <property type="entry name" value="DUF454"/>
</dbReference>
<protein>
    <submittedName>
        <fullName evidence="2">DUF454 domain-containing protein</fullName>
    </submittedName>
</protein>
<keyword evidence="1" id="KW-0812">Transmembrane</keyword>
<evidence type="ECO:0000313" key="3">
    <source>
        <dbReference type="Proteomes" id="UP000389128"/>
    </source>
</evidence>
<dbReference type="Pfam" id="PF04304">
    <property type="entry name" value="DUF454"/>
    <property type="match status" value="1"/>
</dbReference>
<organism evidence="2 3">
    <name type="scientific">Zoogloea oleivorans</name>
    <dbReference type="NCBI Taxonomy" id="1552750"/>
    <lineage>
        <taxon>Bacteria</taxon>
        <taxon>Pseudomonadati</taxon>
        <taxon>Pseudomonadota</taxon>
        <taxon>Betaproteobacteria</taxon>
        <taxon>Rhodocyclales</taxon>
        <taxon>Zoogloeaceae</taxon>
        <taxon>Zoogloea</taxon>
    </lineage>
</organism>
<keyword evidence="1" id="KW-1133">Transmembrane helix</keyword>
<keyword evidence="1" id="KW-0472">Membrane</keyword>
<dbReference type="GO" id="GO:0005886">
    <property type="term" value="C:plasma membrane"/>
    <property type="evidence" value="ECO:0007669"/>
    <property type="project" value="TreeGrafter"/>
</dbReference>